<dbReference type="EC" id="3.5.1.88" evidence="2"/>
<dbReference type="Proteomes" id="UP000581447">
    <property type="component" value="Unassembled WGS sequence"/>
</dbReference>
<comment type="caution">
    <text evidence="3">The sequence shown here is derived from an EMBL/GenBank/DDBJ whole genome shotgun (WGS) entry which is preliminary data.</text>
</comment>
<dbReference type="Gene3D" id="3.90.45.10">
    <property type="entry name" value="Peptide deformylase"/>
    <property type="match status" value="1"/>
</dbReference>
<sequence length="216" mass="24501">MIIWTMAPWHKHCAPDVLSVDLSHDRPYLRPMAILPILEVPDPRLKTISTPVETFDADLKTLVDDMTETMYAAPGIGLAAIQVGVPKRLLVIDLQEEEGAGDEPVRNPRVFVNPEILDPSDEHSLYNEGCLSVPDQYAEVERPAQIRARWQDLDGKVHEETMTGLMATCLQHEMDHLEGILFIDHLSRLKRQMVLKKIEKARKMGGGHVHNEHCRH</sequence>
<keyword evidence="2 3" id="KW-0378">Hydrolase</keyword>
<evidence type="ECO:0000256" key="1">
    <source>
        <dbReference type="ARBA" id="ARBA00010759"/>
    </source>
</evidence>
<feature type="binding site" evidence="2">
    <location>
        <position position="130"/>
    </location>
    <ligand>
        <name>Fe cation</name>
        <dbReference type="ChEBI" id="CHEBI:24875"/>
    </ligand>
</feature>
<dbReference type="HAMAP" id="MF_00163">
    <property type="entry name" value="Pep_deformylase"/>
    <property type="match status" value="1"/>
</dbReference>
<feature type="binding site" evidence="2">
    <location>
        <position position="172"/>
    </location>
    <ligand>
        <name>Fe cation</name>
        <dbReference type="ChEBI" id="CHEBI:24875"/>
    </ligand>
</feature>
<evidence type="ECO:0000313" key="3">
    <source>
        <dbReference type="EMBL" id="MBB3943314.1"/>
    </source>
</evidence>
<dbReference type="GO" id="GO:0006412">
    <property type="term" value="P:translation"/>
    <property type="evidence" value="ECO:0007669"/>
    <property type="project" value="UniProtKB-UniRule"/>
</dbReference>
<keyword evidence="2" id="KW-0479">Metal-binding</keyword>
<proteinExistence type="inferred from homology"/>
<evidence type="ECO:0000313" key="4">
    <source>
        <dbReference type="Proteomes" id="UP000581447"/>
    </source>
</evidence>
<feature type="binding site" evidence="2">
    <location>
        <position position="176"/>
    </location>
    <ligand>
        <name>Fe cation</name>
        <dbReference type="ChEBI" id="CHEBI:24875"/>
    </ligand>
</feature>
<dbReference type="PRINTS" id="PR01576">
    <property type="entry name" value="PDEFORMYLASE"/>
</dbReference>
<dbReference type="PIRSF" id="PIRSF004749">
    <property type="entry name" value="Pep_def"/>
    <property type="match status" value="1"/>
</dbReference>
<accession>A0A840B447</accession>
<dbReference type="Pfam" id="PF01327">
    <property type="entry name" value="Pep_deformylase"/>
    <property type="match status" value="1"/>
</dbReference>
<dbReference type="AlphaFoldDB" id="A0A840B447"/>
<dbReference type="SUPFAM" id="SSF56420">
    <property type="entry name" value="Peptide deformylase"/>
    <property type="match status" value="1"/>
</dbReference>
<reference evidence="3 4" key="1">
    <citation type="submission" date="2020-08" db="EMBL/GenBank/DDBJ databases">
        <title>Genomic Encyclopedia of Type Strains, Phase IV (KMG-IV): sequencing the most valuable type-strain genomes for metagenomic binning, comparative biology and taxonomic classification.</title>
        <authorList>
            <person name="Goeker M."/>
        </authorList>
    </citation>
    <scope>NUCLEOTIDE SEQUENCE [LARGE SCALE GENOMIC DNA]</scope>
    <source>
        <strain evidence="3 4">DSM 29050</strain>
    </source>
</reference>
<keyword evidence="2" id="KW-0648">Protein biosynthesis</keyword>
<dbReference type="PANTHER" id="PTHR10458">
    <property type="entry name" value="PEPTIDE DEFORMYLASE"/>
    <property type="match status" value="1"/>
</dbReference>
<dbReference type="EMBL" id="JACIEA010000002">
    <property type="protein sequence ID" value="MBB3943314.1"/>
    <property type="molecule type" value="Genomic_DNA"/>
</dbReference>
<dbReference type="PANTHER" id="PTHR10458:SF22">
    <property type="entry name" value="PEPTIDE DEFORMYLASE"/>
    <property type="match status" value="1"/>
</dbReference>
<dbReference type="NCBIfam" id="TIGR00079">
    <property type="entry name" value="pept_deformyl"/>
    <property type="match status" value="1"/>
</dbReference>
<keyword evidence="4" id="KW-1185">Reference proteome</keyword>
<gene>
    <name evidence="2" type="primary">def</name>
    <name evidence="3" type="ORF">GGR91_001572</name>
</gene>
<dbReference type="GO" id="GO:0046872">
    <property type="term" value="F:metal ion binding"/>
    <property type="evidence" value="ECO:0007669"/>
    <property type="project" value="UniProtKB-KW"/>
</dbReference>
<evidence type="ECO:0000256" key="2">
    <source>
        <dbReference type="HAMAP-Rule" id="MF_00163"/>
    </source>
</evidence>
<dbReference type="InterPro" id="IPR023635">
    <property type="entry name" value="Peptide_deformylase"/>
</dbReference>
<name>A0A840B447_9SPHN</name>
<comment type="function">
    <text evidence="2">Removes the formyl group from the N-terminal Met of newly synthesized proteins. Requires at least a dipeptide for an efficient rate of reaction. N-terminal L-methionine is a prerequisite for activity but the enzyme has broad specificity at other positions.</text>
</comment>
<dbReference type="CDD" id="cd00487">
    <property type="entry name" value="Pep_deformylase"/>
    <property type="match status" value="1"/>
</dbReference>
<dbReference type="NCBIfam" id="NF001159">
    <property type="entry name" value="PRK00150.1-3"/>
    <property type="match status" value="1"/>
</dbReference>
<dbReference type="InterPro" id="IPR036821">
    <property type="entry name" value="Peptide_deformylase_sf"/>
</dbReference>
<protein>
    <recommendedName>
        <fullName evidence="2">Peptide deformylase</fullName>
        <shortName evidence="2">PDF</shortName>
        <ecNumber evidence="2">3.5.1.88</ecNumber>
    </recommendedName>
    <alternativeName>
        <fullName evidence="2">Polypeptide deformylase</fullName>
    </alternativeName>
</protein>
<comment type="catalytic activity">
    <reaction evidence="2">
        <text>N-terminal N-formyl-L-methionyl-[peptide] + H2O = N-terminal L-methionyl-[peptide] + formate</text>
        <dbReference type="Rhea" id="RHEA:24420"/>
        <dbReference type="Rhea" id="RHEA-COMP:10639"/>
        <dbReference type="Rhea" id="RHEA-COMP:10640"/>
        <dbReference type="ChEBI" id="CHEBI:15377"/>
        <dbReference type="ChEBI" id="CHEBI:15740"/>
        <dbReference type="ChEBI" id="CHEBI:49298"/>
        <dbReference type="ChEBI" id="CHEBI:64731"/>
        <dbReference type="EC" id="3.5.1.88"/>
    </reaction>
</comment>
<keyword evidence="2" id="KW-0408">Iron</keyword>
<organism evidence="3 4">
    <name type="scientific">Sphingorhabdus rigui</name>
    <dbReference type="NCBI Taxonomy" id="1282858"/>
    <lineage>
        <taxon>Bacteria</taxon>
        <taxon>Pseudomonadati</taxon>
        <taxon>Pseudomonadota</taxon>
        <taxon>Alphaproteobacteria</taxon>
        <taxon>Sphingomonadales</taxon>
        <taxon>Sphingomonadaceae</taxon>
        <taxon>Sphingorhabdus</taxon>
    </lineage>
</organism>
<comment type="similarity">
    <text evidence="1 2">Belongs to the polypeptide deformylase family.</text>
</comment>
<feature type="active site" evidence="2">
    <location>
        <position position="173"/>
    </location>
</feature>
<dbReference type="GO" id="GO:0042586">
    <property type="term" value="F:peptide deformylase activity"/>
    <property type="evidence" value="ECO:0007669"/>
    <property type="project" value="UniProtKB-UniRule"/>
</dbReference>
<comment type="cofactor">
    <cofactor evidence="2">
        <name>Fe(2+)</name>
        <dbReference type="ChEBI" id="CHEBI:29033"/>
    </cofactor>
    <text evidence="2">Binds 1 Fe(2+) ion.</text>
</comment>